<organism evidence="2 3">
    <name type="scientific">Variovorax guangxiensis</name>
    <dbReference type="NCBI Taxonomy" id="1775474"/>
    <lineage>
        <taxon>Bacteria</taxon>
        <taxon>Pseudomonadati</taxon>
        <taxon>Pseudomonadota</taxon>
        <taxon>Betaproteobacteria</taxon>
        <taxon>Burkholderiales</taxon>
        <taxon>Comamonadaceae</taxon>
        <taxon>Variovorax</taxon>
    </lineage>
</organism>
<gene>
    <name evidence="2" type="ORF">EJP67_16640</name>
</gene>
<protein>
    <recommendedName>
        <fullName evidence="4">Exo-alpha-sialidase</fullName>
    </recommendedName>
</protein>
<feature type="region of interest" description="Disordered" evidence="1">
    <location>
        <begin position="491"/>
        <end position="511"/>
    </location>
</feature>
<dbReference type="RefSeq" id="WP_126022825.1">
    <property type="nucleotide sequence ID" value="NZ_RXFT01000006.1"/>
</dbReference>
<evidence type="ECO:0000256" key="1">
    <source>
        <dbReference type="SAM" id="MobiDB-lite"/>
    </source>
</evidence>
<dbReference type="Proteomes" id="UP000281118">
    <property type="component" value="Unassembled WGS sequence"/>
</dbReference>
<reference evidence="2 3" key="1">
    <citation type="submission" date="2018-12" db="EMBL/GenBank/DDBJ databases">
        <title>The genome sequences of Variovorax guangxiensis DSM 27352.</title>
        <authorList>
            <person name="Gao J."/>
            <person name="Sun J."/>
        </authorList>
    </citation>
    <scope>NUCLEOTIDE SEQUENCE [LARGE SCALE GENOMIC DNA]</scope>
    <source>
        <strain evidence="2 3">DSM 27352</strain>
    </source>
</reference>
<name>A0A433MKW0_9BURK</name>
<dbReference type="OrthoDB" id="8838866at2"/>
<evidence type="ECO:0000313" key="2">
    <source>
        <dbReference type="EMBL" id="RUR68691.1"/>
    </source>
</evidence>
<accession>A0A433MKW0</accession>
<evidence type="ECO:0008006" key="4">
    <source>
        <dbReference type="Google" id="ProtNLM"/>
    </source>
</evidence>
<comment type="caution">
    <text evidence="2">The sequence shown here is derived from an EMBL/GenBank/DDBJ whole genome shotgun (WGS) entry which is preliminary data.</text>
</comment>
<evidence type="ECO:0000313" key="3">
    <source>
        <dbReference type="Proteomes" id="UP000281118"/>
    </source>
</evidence>
<dbReference type="EMBL" id="RXFT01000006">
    <property type="protein sequence ID" value="RUR68691.1"/>
    <property type="molecule type" value="Genomic_DNA"/>
</dbReference>
<dbReference type="InterPro" id="IPR036278">
    <property type="entry name" value="Sialidase_sf"/>
</dbReference>
<dbReference type="AlphaFoldDB" id="A0A433MKW0"/>
<sequence length="511" mass="55198">MKPVKYRDGFSGQGGKDATFLDTSSTVPYLKKRRFDPETGGQVVAHKRGDFLEVTREGTLEDGFYSIGMIDGEKRVVGSATARGRFTDRGTFIADDGLLGVDRIRYYGRGLGLDTTSTLLGTATDFDGKPCNAYKLQTYRTRDGRRFVAFYDFTAFAPFEYGTQFTFVPGEVYGPPGARKFQSAYVYQSLDPSGQHYHAFLRDDGTTRVLGDTLYMPNQLATYAAPARIAPGRHVFMGAYLRPHYSGSSVDAAACPGLVFQFTDDAGATWNEASSTELFQEFFDTIQTLPVPSYATMFNTAVNACGFYAAPLNASRALAYVVVPYAPNPGADFVLKAKVKLGIIDANARTLLSTLTLFDGEVNAALAFWSGGCVGVEGGAVVVTRPLATVYTNIQNEPPVLLFTPDGVSIATMPPAPQPNYRIGMVSAIAPGIIVAPMYDGAHSLFESRDRGATWQKRAVLTDRAAAPVSDVGKFQLEDFAALTFLRRNGQPAGATPGTPWASDSRIAPPI</sequence>
<dbReference type="SUPFAM" id="SSF50939">
    <property type="entry name" value="Sialidases"/>
    <property type="match status" value="1"/>
</dbReference>
<proteinExistence type="predicted"/>